<dbReference type="Gene3D" id="1.10.238.10">
    <property type="entry name" value="EF-hand"/>
    <property type="match status" value="1"/>
</dbReference>
<dbReference type="SMR" id="A6KJD5"/>
<organism evidence="8 9">
    <name type="scientific">Rattus norvegicus</name>
    <name type="common">Rat</name>
    <dbReference type="NCBI Taxonomy" id="10116"/>
    <lineage>
        <taxon>Eukaryota</taxon>
        <taxon>Metazoa</taxon>
        <taxon>Chordata</taxon>
        <taxon>Craniata</taxon>
        <taxon>Vertebrata</taxon>
        <taxon>Euteleostomi</taxon>
        <taxon>Mammalia</taxon>
        <taxon>Eutheria</taxon>
        <taxon>Euarchontoglires</taxon>
        <taxon>Glires</taxon>
        <taxon>Rodentia</taxon>
        <taxon>Myomorpha</taxon>
        <taxon>Muroidea</taxon>
        <taxon>Muridae</taxon>
        <taxon>Murinae</taxon>
        <taxon>Rattus</taxon>
    </lineage>
</organism>
<dbReference type="CDD" id="cd00051">
    <property type="entry name" value="EFh"/>
    <property type="match status" value="1"/>
</dbReference>
<feature type="domain" description="EF-hand" evidence="7">
    <location>
        <begin position="87"/>
        <end position="122"/>
    </location>
</feature>
<dbReference type="InterPro" id="IPR018247">
    <property type="entry name" value="EF_Hand_1_Ca_BS"/>
</dbReference>
<dbReference type="PROSITE" id="PS50222">
    <property type="entry name" value="EF_HAND_2"/>
    <property type="match status" value="4"/>
</dbReference>
<feature type="domain" description="EF-hand" evidence="7">
    <location>
        <begin position="57"/>
        <end position="85"/>
    </location>
</feature>
<evidence type="ECO:0000313" key="9">
    <source>
        <dbReference type="Proteomes" id="UP000234681"/>
    </source>
</evidence>
<evidence type="ECO:0000256" key="6">
    <source>
        <dbReference type="ARBA" id="ARBA00023774"/>
    </source>
</evidence>
<dbReference type="AlphaFoldDB" id="A6KJD5"/>
<evidence type="ECO:0000313" key="10">
    <source>
        <dbReference type="RGD" id="69232"/>
    </source>
</evidence>
<evidence type="ECO:0000256" key="2">
    <source>
        <dbReference type="ARBA" id="ARBA00022723"/>
    </source>
</evidence>
<dbReference type="SMART" id="SM00054">
    <property type="entry name" value="EFh"/>
    <property type="match status" value="4"/>
</dbReference>
<evidence type="ECO:0000259" key="7">
    <source>
        <dbReference type="PROSITE" id="PS50222"/>
    </source>
</evidence>
<accession>A6KJD5</accession>
<dbReference type="EMBL" id="CH474056">
    <property type="protein sequence ID" value="EDL78173.1"/>
    <property type="molecule type" value="Genomic_DNA"/>
</dbReference>
<evidence type="ECO:0000256" key="1">
    <source>
        <dbReference type="ARBA" id="ARBA00022707"/>
    </source>
</evidence>
<evidence type="ECO:0000256" key="5">
    <source>
        <dbReference type="ARBA" id="ARBA00023754"/>
    </source>
</evidence>
<protein>
    <submittedName>
        <fullName evidence="8">Protein phosphatase 3, regulatory subunit B, alpha isoform (Calcineurin B, type II)</fullName>
    </submittedName>
</protein>
<reference evidence="9" key="1">
    <citation type="submission" date="2005-09" db="EMBL/GenBank/DDBJ databases">
        <authorList>
            <person name="Mural R.J."/>
            <person name="Li P.W."/>
            <person name="Adams M.D."/>
            <person name="Amanatides P.G."/>
            <person name="Baden-Tillson H."/>
            <person name="Barnstead M."/>
            <person name="Chin S.H."/>
            <person name="Dew I."/>
            <person name="Evans C.A."/>
            <person name="Ferriera S."/>
            <person name="Flanigan M."/>
            <person name="Fosler C."/>
            <person name="Glodek A."/>
            <person name="Gu Z."/>
            <person name="Holt R.A."/>
            <person name="Jennings D."/>
            <person name="Kraft C.L."/>
            <person name="Lu F."/>
            <person name="Nguyen T."/>
            <person name="Nusskern D.R."/>
            <person name="Pfannkoch C.M."/>
            <person name="Sitter C."/>
            <person name="Sutton G.G."/>
            <person name="Venter J.C."/>
            <person name="Wang Z."/>
            <person name="Woodage T."/>
            <person name="Zheng X.H."/>
            <person name="Zhong F."/>
        </authorList>
    </citation>
    <scope>NUCLEOTIDE SEQUENCE [LARGE SCALE GENOMIC DNA]</scope>
    <source>
        <strain>BN</strain>
        <strain evidence="9">Sprague-Dawley</strain>
    </source>
</reference>
<dbReference type="Pfam" id="PF13499">
    <property type="entry name" value="EF-hand_7"/>
    <property type="match status" value="2"/>
</dbReference>
<dbReference type="RGD" id="69232">
    <property type="gene designation" value="Ppp3r2"/>
</dbReference>
<keyword evidence="3" id="KW-0677">Repeat</keyword>
<dbReference type="GO" id="GO:0005509">
    <property type="term" value="F:calcium ion binding"/>
    <property type="evidence" value="ECO:0007669"/>
    <property type="project" value="InterPro"/>
</dbReference>
<keyword evidence="2" id="KW-0479">Metal-binding</keyword>
<dbReference type="GeneID" id="29749"/>
<name>A6KJD5_RAT</name>
<keyword evidence="4" id="KW-0106">Calcium</keyword>
<evidence type="ECO:0000256" key="4">
    <source>
        <dbReference type="ARBA" id="ARBA00022837"/>
    </source>
</evidence>
<dbReference type="Proteomes" id="UP000234681">
    <property type="component" value="Chromosome 5"/>
</dbReference>
<dbReference type="FunFam" id="1.10.238.10:FF:000047">
    <property type="entry name" value="Calcineurin subunit B type 1"/>
    <property type="match status" value="1"/>
</dbReference>
<dbReference type="CTD" id="5535"/>
<dbReference type="SUPFAM" id="SSF47473">
    <property type="entry name" value="EF-hand"/>
    <property type="match status" value="1"/>
</dbReference>
<dbReference type="InterPro" id="IPR002048">
    <property type="entry name" value="EF_hand_dom"/>
</dbReference>
<dbReference type="PROSITE" id="PS00018">
    <property type="entry name" value="EF_HAND_1"/>
    <property type="match status" value="4"/>
</dbReference>
<dbReference type="KEGG" id="rno:29749"/>
<dbReference type="PANTHER" id="PTHR45942">
    <property type="entry name" value="PROTEIN PHOSPATASE 3 REGULATORY SUBUNIT B ALPHA ISOFORM TYPE 1"/>
    <property type="match status" value="1"/>
</dbReference>
<proteinExistence type="inferred from homology"/>
<sequence>MGNEASYHSEMGTHFDHDEIKRLGRSFKKMDLDKSGSLSVDEFMSLPELQQNPLVGRVIDIFDTDGNGEVDFREFIVGTSQFSVKGDEEQKLRFAFRIYDMDNDGFISNGELFQVLKMMVGNNLKDWQLQQLVDKSILVLDKDGDGRISFEEFRDVVRTMEIHKKLVVFVDHGQED</sequence>
<keyword evidence="1" id="KW-0519">Myristate</keyword>
<gene>
    <name evidence="8 10" type="primary">Ppp3r2</name>
    <name evidence="8" type="ORF">rCG_60331</name>
</gene>
<feature type="domain" description="EF-hand" evidence="7">
    <location>
        <begin position="128"/>
        <end position="163"/>
    </location>
</feature>
<evidence type="ECO:0000256" key="3">
    <source>
        <dbReference type="ARBA" id="ARBA00022737"/>
    </source>
</evidence>
<dbReference type="RefSeq" id="NP_067733.1">
    <property type="nucleotide sequence ID" value="NM_021701.2"/>
</dbReference>
<keyword evidence="1" id="KW-0449">Lipoprotein</keyword>
<feature type="domain" description="EF-hand" evidence="7">
    <location>
        <begin position="18"/>
        <end position="53"/>
    </location>
</feature>
<dbReference type="InterPro" id="IPR011992">
    <property type="entry name" value="EF-hand-dom_pair"/>
</dbReference>
<comment type="function">
    <text evidence="5">Regulatory subunit of calcineurin, a calcium-dependent, calmodulin stimulated protein phosphatase. Confers calcium sensitivity.</text>
</comment>
<evidence type="ECO:0000313" key="8">
    <source>
        <dbReference type="EMBL" id="EDL78173.1"/>
    </source>
</evidence>
<dbReference type="OrthoDB" id="191686at2759"/>
<comment type="similarity">
    <text evidence="6">Belongs to the calcineurin regulatory subunit family.</text>
</comment>